<evidence type="ECO:0000313" key="2">
    <source>
        <dbReference type="EMBL" id="EKD05510.1"/>
    </source>
</evidence>
<accession>K1VMT0</accession>
<gene>
    <name evidence="2" type="ORF">A1Q2_00271</name>
</gene>
<dbReference type="Proteomes" id="UP000006757">
    <property type="component" value="Unassembled WGS sequence"/>
</dbReference>
<feature type="region of interest" description="Disordered" evidence="1">
    <location>
        <begin position="276"/>
        <end position="312"/>
    </location>
</feature>
<sequence>MDAPIEHADPATLWKEAMAFARKEVSAGLRPQWISPSGKESEANAYVVRPPQPPPSTVVAKLRRKLCHRPPFIYTHFRWQENGEWQQISRSDLCAAYLRLCEDYNGLRLALSGLERLARDNDKVTVEKELACRTRFRRELEVIRERGSRYLPRLKWAVGYMASYLTFLCRCEDHNAHPPISSGMWERYSKPITEGGVRLHDKLGHRRLFWSGNMDDYPFRAAMVVNRTETPEGVQVLRKEIERLALEVLRFRDCEYPETNLHQYIPANRKLPSSRLPVATALDTDSKTQSSKSEESGVEAQTESLAPPAYKP</sequence>
<name>K1VMT0_TRIAC</name>
<dbReference type="HOGENOM" id="CLU_903689_0_0_1"/>
<comment type="caution">
    <text evidence="2">The sequence shown here is derived from an EMBL/GenBank/DDBJ whole genome shotgun (WGS) entry which is preliminary data.</text>
</comment>
<keyword evidence="3" id="KW-1185">Reference proteome</keyword>
<dbReference type="InParanoid" id="K1VMT0"/>
<proteinExistence type="predicted"/>
<evidence type="ECO:0000256" key="1">
    <source>
        <dbReference type="SAM" id="MobiDB-lite"/>
    </source>
</evidence>
<reference evidence="2 3" key="1">
    <citation type="journal article" date="2012" name="Eukaryot. Cell">
        <title>Genome sequence of the Trichosporon asahii environmental strain CBS 8904.</title>
        <authorList>
            <person name="Yang R.Y."/>
            <person name="Li H.T."/>
            <person name="Zhu H."/>
            <person name="Zhou G.P."/>
            <person name="Wang M."/>
            <person name="Wang L."/>
        </authorList>
    </citation>
    <scope>NUCLEOTIDE SEQUENCE [LARGE SCALE GENOMIC DNA]</scope>
    <source>
        <strain evidence="2 3">CBS 8904</strain>
    </source>
</reference>
<protein>
    <submittedName>
        <fullName evidence="2">Uncharacterized protein</fullName>
    </submittedName>
</protein>
<dbReference type="EMBL" id="AMBO01000091">
    <property type="protein sequence ID" value="EKD05510.1"/>
    <property type="molecule type" value="Genomic_DNA"/>
</dbReference>
<dbReference type="AlphaFoldDB" id="K1VMT0"/>
<evidence type="ECO:0000313" key="3">
    <source>
        <dbReference type="Proteomes" id="UP000006757"/>
    </source>
</evidence>
<organism evidence="2 3">
    <name type="scientific">Trichosporon asahii var. asahii (strain CBS 8904)</name>
    <name type="common">Yeast</name>
    <dbReference type="NCBI Taxonomy" id="1220162"/>
    <lineage>
        <taxon>Eukaryota</taxon>
        <taxon>Fungi</taxon>
        <taxon>Dikarya</taxon>
        <taxon>Basidiomycota</taxon>
        <taxon>Agaricomycotina</taxon>
        <taxon>Tremellomycetes</taxon>
        <taxon>Trichosporonales</taxon>
        <taxon>Trichosporonaceae</taxon>
        <taxon>Trichosporon</taxon>
    </lineage>
</organism>